<protein>
    <submittedName>
        <fullName evidence="1">Uncharacterized protein</fullName>
    </submittedName>
</protein>
<keyword evidence="2" id="KW-1185">Reference proteome</keyword>
<organism evidence="1 2">
    <name type="scientific">Trichogramma brassicae</name>
    <dbReference type="NCBI Taxonomy" id="86971"/>
    <lineage>
        <taxon>Eukaryota</taxon>
        <taxon>Metazoa</taxon>
        <taxon>Ecdysozoa</taxon>
        <taxon>Arthropoda</taxon>
        <taxon>Hexapoda</taxon>
        <taxon>Insecta</taxon>
        <taxon>Pterygota</taxon>
        <taxon>Neoptera</taxon>
        <taxon>Endopterygota</taxon>
        <taxon>Hymenoptera</taxon>
        <taxon>Apocrita</taxon>
        <taxon>Proctotrupomorpha</taxon>
        <taxon>Chalcidoidea</taxon>
        <taxon>Trichogrammatidae</taxon>
        <taxon>Trichogramma</taxon>
    </lineage>
</organism>
<evidence type="ECO:0000313" key="2">
    <source>
        <dbReference type="Proteomes" id="UP000479190"/>
    </source>
</evidence>
<accession>A0A6H5IA46</accession>
<reference evidence="1 2" key="1">
    <citation type="submission" date="2020-02" db="EMBL/GenBank/DDBJ databases">
        <authorList>
            <person name="Ferguson B K."/>
        </authorList>
    </citation>
    <scope>NUCLEOTIDE SEQUENCE [LARGE SCALE GENOMIC DNA]</scope>
</reference>
<proteinExistence type="predicted"/>
<dbReference type="EMBL" id="CADCXV010000706">
    <property type="protein sequence ID" value="CAB0033327.1"/>
    <property type="molecule type" value="Genomic_DNA"/>
</dbReference>
<sequence>MDSNSQHSRTGGAKEGGKAEKTSDVVRDCFGRYIFIGGVYINLSNSQDEAFFNKTSTTLSSSLQYSNVPITLIDVATSFNAIKKRAISYNASRTKFDTEYKPRALLCNGTLAQHGTRRRECIRERASTSRLFIFICTQALKRALLHVYGPLEREHVIKYHFLNDIVMWRGREGSKCPRFVADGKSSTRKSIIDRVYYIRRTISKIRFKNKDVAQVRDYAVEISVAEDAKIKCFFKNDSCILHCKK</sequence>
<dbReference type="Proteomes" id="UP000479190">
    <property type="component" value="Unassembled WGS sequence"/>
</dbReference>
<evidence type="ECO:0000313" key="1">
    <source>
        <dbReference type="EMBL" id="CAB0033327.1"/>
    </source>
</evidence>
<gene>
    <name evidence="1" type="ORF">TBRA_LOCUS5244</name>
</gene>
<name>A0A6H5IA46_9HYME</name>
<dbReference type="AlphaFoldDB" id="A0A6H5IA46"/>